<dbReference type="InterPro" id="IPR003439">
    <property type="entry name" value="ABC_transporter-like_ATP-bd"/>
</dbReference>
<dbReference type="PROSITE" id="PS00211">
    <property type="entry name" value="ABC_TRANSPORTER_1"/>
    <property type="match status" value="1"/>
</dbReference>
<keyword evidence="2" id="KW-0547">Nucleotide-binding</keyword>
<dbReference type="PROSITE" id="PS50893">
    <property type="entry name" value="ABC_TRANSPORTER_2"/>
    <property type="match status" value="1"/>
</dbReference>
<accession>A0A076LQ03</accession>
<dbReference type="SMART" id="SM00382">
    <property type="entry name" value="AAA"/>
    <property type="match status" value="1"/>
</dbReference>
<dbReference type="Pfam" id="PF00005">
    <property type="entry name" value="ABC_tran"/>
    <property type="match status" value="1"/>
</dbReference>
<evidence type="ECO:0000313" key="5">
    <source>
        <dbReference type="EMBL" id="AIJ10006.1"/>
    </source>
</evidence>
<dbReference type="GeneID" id="33941011"/>
<keyword evidence="3 5" id="KW-0067">ATP-binding</keyword>
<sequence length="203" mass="22543">MLICQDLTVHQGGKCLWQGLELSLRPGERLGISAPSGFGKTTLGRVLAGWQKATSGTLQADGEPLPRRGYCPVQLVPQHPELTFNPWRSTGAALHDAWRPDATALKRLHIQPHWLQRKPGQLSGGELARIALLRALGPRTRYLIADEITAQLDPAIQRDIWRYLLQESQSRPLGMIIFSHQQALLDQVCTRIITLPQRATATA</sequence>
<dbReference type="PANTHER" id="PTHR43776">
    <property type="entry name" value="TRANSPORT ATP-BINDING PROTEIN"/>
    <property type="match status" value="1"/>
</dbReference>
<dbReference type="RefSeq" id="WP_034165053.1">
    <property type="nucleotide sequence ID" value="NZ_CP006664.1"/>
</dbReference>
<reference evidence="5 6" key="1">
    <citation type="journal article" date="2012" name="PLoS ONE">
        <title>Edwardsiella comparative phylogenomics reveal the new intra/inter-species taxonomic relationships, virulence evolution and niche adaptation mechanisms.</title>
        <authorList>
            <person name="Yang M."/>
            <person name="Lv Y."/>
            <person name="Xiao J."/>
            <person name="Wu H."/>
            <person name="Zheng H."/>
            <person name="Liu Q."/>
            <person name="Zhang Y."/>
            <person name="Wang Q."/>
        </authorList>
    </citation>
    <scope>NUCLEOTIDE SEQUENCE [LARGE SCALE GENOMIC DNA]</scope>
    <source>
        <strain evidence="6">080813</strain>
    </source>
</reference>
<dbReference type="SUPFAM" id="SSF52540">
    <property type="entry name" value="P-loop containing nucleoside triphosphate hydrolases"/>
    <property type="match status" value="1"/>
</dbReference>
<dbReference type="HOGENOM" id="CLU_000604_1_23_6"/>
<feature type="domain" description="ABC transporter" evidence="4">
    <location>
        <begin position="2"/>
        <end position="203"/>
    </location>
</feature>
<evidence type="ECO:0000259" key="4">
    <source>
        <dbReference type="PROSITE" id="PS50893"/>
    </source>
</evidence>
<evidence type="ECO:0000313" key="6">
    <source>
        <dbReference type="Proteomes" id="UP000028681"/>
    </source>
</evidence>
<gene>
    <name evidence="5" type="ORF">ETEE_3586</name>
</gene>
<dbReference type="InterPro" id="IPR003593">
    <property type="entry name" value="AAA+_ATPase"/>
</dbReference>
<dbReference type="GO" id="GO:0055085">
    <property type="term" value="P:transmembrane transport"/>
    <property type="evidence" value="ECO:0007669"/>
    <property type="project" value="UniProtKB-ARBA"/>
</dbReference>
<protein>
    <submittedName>
        <fullName evidence="5">Nickel transport ATP-binding protein nikE2</fullName>
    </submittedName>
</protein>
<dbReference type="KEGG" id="ete:ETEE_3586"/>
<evidence type="ECO:0000256" key="3">
    <source>
        <dbReference type="ARBA" id="ARBA00022840"/>
    </source>
</evidence>
<dbReference type="PANTHER" id="PTHR43776:SF5">
    <property type="entry name" value="ATPASE COMPONENT OF ABC-TYPE TRANSPORT SYSTEM"/>
    <property type="match status" value="1"/>
</dbReference>
<proteinExistence type="predicted"/>
<evidence type="ECO:0000256" key="2">
    <source>
        <dbReference type="ARBA" id="ARBA00022741"/>
    </source>
</evidence>
<dbReference type="InterPro" id="IPR017871">
    <property type="entry name" value="ABC_transporter-like_CS"/>
</dbReference>
<dbReference type="Gene3D" id="3.40.50.300">
    <property type="entry name" value="P-loop containing nucleotide triphosphate hydrolases"/>
    <property type="match status" value="1"/>
</dbReference>
<dbReference type="AlphaFoldDB" id="A0A076LQ03"/>
<dbReference type="InterPro" id="IPR027417">
    <property type="entry name" value="P-loop_NTPase"/>
</dbReference>
<name>A0A076LQ03_9GAMM</name>
<dbReference type="GO" id="GO:0016887">
    <property type="term" value="F:ATP hydrolysis activity"/>
    <property type="evidence" value="ECO:0007669"/>
    <property type="project" value="InterPro"/>
</dbReference>
<dbReference type="EMBL" id="CP006664">
    <property type="protein sequence ID" value="AIJ10006.1"/>
    <property type="molecule type" value="Genomic_DNA"/>
</dbReference>
<dbReference type="GO" id="GO:0005524">
    <property type="term" value="F:ATP binding"/>
    <property type="evidence" value="ECO:0007669"/>
    <property type="project" value="UniProtKB-KW"/>
</dbReference>
<evidence type="ECO:0000256" key="1">
    <source>
        <dbReference type="ARBA" id="ARBA00022448"/>
    </source>
</evidence>
<dbReference type="Proteomes" id="UP000028681">
    <property type="component" value="Chromosome"/>
</dbReference>
<dbReference type="InterPro" id="IPR050319">
    <property type="entry name" value="ABC_transp_ATP-bind"/>
</dbReference>
<keyword evidence="1" id="KW-0813">Transport</keyword>
<organism evidence="5 6">
    <name type="scientific">Edwardsiella anguillarum ET080813</name>
    <dbReference type="NCBI Taxonomy" id="667120"/>
    <lineage>
        <taxon>Bacteria</taxon>
        <taxon>Pseudomonadati</taxon>
        <taxon>Pseudomonadota</taxon>
        <taxon>Gammaproteobacteria</taxon>
        <taxon>Enterobacterales</taxon>
        <taxon>Hafniaceae</taxon>
        <taxon>Edwardsiella</taxon>
    </lineage>
</organism>